<gene>
    <name evidence="1" type="ORF">DPEC_G00046260</name>
</gene>
<protein>
    <submittedName>
        <fullName evidence="1">Uncharacterized protein</fullName>
    </submittedName>
</protein>
<sequence length="410" mass="46192">MPPTRIRVPLQPSTRMSLRSFRNVPLVPMETSSSSSDDSCDSFGSDGGFAVTKNNLRNAKRVAERAKVFEASSEEESLSGFEESTFSNEMSSMNMDSDTEESVVPQKRPRRTGTLKVAMKFPTKRACQKTTTTAEEPPKPSKVSIKKTEKEPDSNADQFLDKRALNIRENKAMLSKLMAELNKIPGMSRSSLPMMNSPRRAPRQSLGTPGCRRRNPERTTRPHTRSRTSVDGPPSPPPETEEEDKFSLVRRSRYYEEVDEAKAPRRSYHGVLAIPHVARPVEDITQTELDLIASHVREKVYNSSTGSTCHQCRQKTIDTKTNCRNPECVGVRGQFCGPCLRNRYGEEVRDALLDPEWQCPPCRGICNCSFCRAREGRCATGILVYLAKYHGYDNVHAYLKSLKKQMEESD</sequence>
<accession>A0ACC2H9T9</accession>
<name>A0ACC2H9T9_DALPE</name>
<dbReference type="EMBL" id="CM055731">
    <property type="protein sequence ID" value="KAJ8012764.1"/>
    <property type="molecule type" value="Genomic_DNA"/>
</dbReference>
<organism evidence="1 2">
    <name type="scientific">Dallia pectoralis</name>
    <name type="common">Alaska blackfish</name>
    <dbReference type="NCBI Taxonomy" id="75939"/>
    <lineage>
        <taxon>Eukaryota</taxon>
        <taxon>Metazoa</taxon>
        <taxon>Chordata</taxon>
        <taxon>Craniata</taxon>
        <taxon>Vertebrata</taxon>
        <taxon>Euteleostomi</taxon>
        <taxon>Actinopterygii</taxon>
        <taxon>Neopterygii</taxon>
        <taxon>Teleostei</taxon>
        <taxon>Protacanthopterygii</taxon>
        <taxon>Esociformes</taxon>
        <taxon>Umbridae</taxon>
        <taxon>Dallia</taxon>
    </lineage>
</organism>
<evidence type="ECO:0000313" key="2">
    <source>
        <dbReference type="Proteomes" id="UP001157502"/>
    </source>
</evidence>
<comment type="caution">
    <text evidence="1">The sequence shown here is derived from an EMBL/GenBank/DDBJ whole genome shotgun (WGS) entry which is preliminary data.</text>
</comment>
<keyword evidence="2" id="KW-1185">Reference proteome</keyword>
<evidence type="ECO:0000313" key="1">
    <source>
        <dbReference type="EMBL" id="KAJ8012764.1"/>
    </source>
</evidence>
<dbReference type="Proteomes" id="UP001157502">
    <property type="component" value="Chromosome 4"/>
</dbReference>
<reference evidence="1" key="1">
    <citation type="submission" date="2021-05" db="EMBL/GenBank/DDBJ databases">
        <authorList>
            <person name="Pan Q."/>
            <person name="Jouanno E."/>
            <person name="Zahm M."/>
            <person name="Klopp C."/>
            <person name="Cabau C."/>
            <person name="Louis A."/>
            <person name="Berthelot C."/>
            <person name="Parey E."/>
            <person name="Roest Crollius H."/>
            <person name="Montfort J."/>
            <person name="Robinson-Rechavi M."/>
            <person name="Bouchez O."/>
            <person name="Lampietro C."/>
            <person name="Lopez Roques C."/>
            <person name="Donnadieu C."/>
            <person name="Postlethwait J."/>
            <person name="Bobe J."/>
            <person name="Dillon D."/>
            <person name="Chandos A."/>
            <person name="von Hippel F."/>
            <person name="Guiguen Y."/>
        </authorList>
    </citation>
    <scope>NUCLEOTIDE SEQUENCE</scope>
    <source>
        <strain evidence="1">YG-Jan2019</strain>
    </source>
</reference>
<proteinExistence type="predicted"/>